<dbReference type="AlphaFoldDB" id="A0A0A9GQM8"/>
<name>A0A0A9GQM8_ARUDO</name>
<proteinExistence type="predicted"/>
<accession>A0A0A9GQM8</accession>
<reference evidence="1" key="2">
    <citation type="journal article" date="2015" name="Data Brief">
        <title>Shoot transcriptome of the giant reed, Arundo donax.</title>
        <authorList>
            <person name="Barrero R.A."/>
            <person name="Guerrero F.D."/>
            <person name="Moolhuijzen P."/>
            <person name="Goolsby J.A."/>
            <person name="Tidwell J."/>
            <person name="Bellgard S.E."/>
            <person name="Bellgard M.I."/>
        </authorList>
    </citation>
    <scope>NUCLEOTIDE SEQUENCE</scope>
    <source>
        <tissue evidence="1">Shoot tissue taken approximately 20 cm above the soil surface</tissue>
    </source>
</reference>
<dbReference type="EMBL" id="GBRH01174913">
    <property type="protein sequence ID" value="JAE22983.1"/>
    <property type="molecule type" value="Transcribed_RNA"/>
</dbReference>
<reference evidence="1" key="1">
    <citation type="submission" date="2014-09" db="EMBL/GenBank/DDBJ databases">
        <authorList>
            <person name="Magalhaes I.L.F."/>
            <person name="Oliveira U."/>
            <person name="Santos F.R."/>
            <person name="Vidigal T.H.D.A."/>
            <person name="Brescovit A.D."/>
            <person name="Santos A.J."/>
        </authorList>
    </citation>
    <scope>NUCLEOTIDE SEQUENCE</scope>
    <source>
        <tissue evidence="1">Shoot tissue taken approximately 20 cm above the soil surface</tissue>
    </source>
</reference>
<evidence type="ECO:0000313" key="1">
    <source>
        <dbReference type="EMBL" id="JAE22983.1"/>
    </source>
</evidence>
<organism evidence="1">
    <name type="scientific">Arundo donax</name>
    <name type="common">Giant reed</name>
    <name type="synonym">Donax arundinaceus</name>
    <dbReference type="NCBI Taxonomy" id="35708"/>
    <lineage>
        <taxon>Eukaryota</taxon>
        <taxon>Viridiplantae</taxon>
        <taxon>Streptophyta</taxon>
        <taxon>Embryophyta</taxon>
        <taxon>Tracheophyta</taxon>
        <taxon>Spermatophyta</taxon>
        <taxon>Magnoliopsida</taxon>
        <taxon>Liliopsida</taxon>
        <taxon>Poales</taxon>
        <taxon>Poaceae</taxon>
        <taxon>PACMAD clade</taxon>
        <taxon>Arundinoideae</taxon>
        <taxon>Arundineae</taxon>
        <taxon>Arundo</taxon>
    </lineage>
</organism>
<sequence length="28" mass="3245">MSKCRKCCPHMDQNSDIHELLGPFLDLI</sequence>
<protein>
    <submittedName>
        <fullName evidence="1">A2</fullName>
    </submittedName>
</protein>